<feature type="transmembrane region" description="Helical" evidence="1">
    <location>
        <begin position="1035"/>
        <end position="1053"/>
    </location>
</feature>
<dbReference type="Gene3D" id="3.30.70.1430">
    <property type="entry name" value="Multidrug efflux transporter AcrB pore domain"/>
    <property type="match status" value="2"/>
</dbReference>
<dbReference type="Gene3D" id="3.30.2090.10">
    <property type="entry name" value="Multidrug efflux transporter AcrB TolC docking domain, DN and DC subdomains"/>
    <property type="match status" value="2"/>
</dbReference>
<evidence type="ECO:0000256" key="1">
    <source>
        <dbReference type="SAM" id="Phobius"/>
    </source>
</evidence>
<evidence type="ECO:0000313" key="3">
    <source>
        <dbReference type="Proteomes" id="UP000237925"/>
    </source>
</evidence>
<organism evidence="2 3">
    <name type="scientific">Melaminivora suipulveris</name>
    <dbReference type="NCBI Taxonomy" id="2109913"/>
    <lineage>
        <taxon>Bacteria</taxon>
        <taxon>Pseudomonadati</taxon>
        <taxon>Pseudomonadota</taxon>
        <taxon>Betaproteobacteria</taxon>
        <taxon>Burkholderiales</taxon>
        <taxon>Comamonadaceae</taxon>
        <taxon>Melaminivora</taxon>
    </lineage>
</organism>
<keyword evidence="3" id="KW-1185">Reference proteome</keyword>
<feature type="transmembrane region" description="Helical" evidence="1">
    <location>
        <begin position="603"/>
        <end position="622"/>
    </location>
</feature>
<dbReference type="PANTHER" id="PTHR32063:SF21">
    <property type="entry name" value="MULTIDRUG RESISTANCE PROTEIN MDTB"/>
    <property type="match status" value="1"/>
</dbReference>
<dbReference type="PANTHER" id="PTHR32063">
    <property type="match status" value="1"/>
</dbReference>
<evidence type="ECO:0000313" key="2">
    <source>
        <dbReference type="EMBL" id="AVO48084.1"/>
    </source>
</evidence>
<feature type="transmembrane region" description="Helical" evidence="1">
    <location>
        <begin position="972"/>
        <end position="998"/>
    </location>
</feature>
<dbReference type="OrthoDB" id="9042683at2"/>
<dbReference type="Gene3D" id="1.20.1640.10">
    <property type="entry name" value="Multidrug efflux transporter AcrB transmembrane domain"/>
    <property type="match status" value="3"/>
</dbReference>
<feature type="transmembrane region" description="Helical" evidence="1">
    <location>
        <begin position="1065"/>
        <end position="1089"/>
    </location>
</feature>
<dbReference type="InterPro" id="IPR001036">
    <property type="entry name" value="Acrflvin-R"/>
</dbReference>
<dbReference type="SUPFAM" id="SSF82714">
    <property type="entry name" value="Multidrug efflux transporter AcrB TolC docking domain, DN and DC subdomains"/>
    <property type="match status" value="2"/>
</dbReference>
<feature type="transmembrane region" description="Helical" evidence="1">
    <location>
        <begin position="362"/>
        <end position="378"/>
    </location>
</feature>
<dbReference type="PRINTS" id="PR00702">
    <property type="entry name" value="ACRIFLAVINRP"/>
</dbReference>
<keyword evidence="1" id="KW-1133">Transmembrane helix</keyword>
<feature type="transmembrane region" description="Helical" evidence="1">
    <location>
        <begin position="538"/>
        <end position="560"/>
    </location>
</feature>
<protein>
    <submittedName>
        <fullName evidence="2">Multidrug transporter subunit MdtC</fullName>
    </submittedName>
</protein>
<dbReference type="Proteomes" id="UP000237925">
    <property type="component" value="Chromosome"/>
</dbReference>
<accession>A0A2R3Q8T0</accession>
<feature type="transmembrane region" description="Helical" evidence="1">
    <location>
        <begin position="12"/>
        <end position="32"/>
    </location>
</feature>
<dbReference type="FunFam" id="3.30.70.1430:FF:000001">
    <property type="entry name" value="Efflux pump membrane transporter"/>
    <property type="match status" value="1"/>
</dbReference>
<gene>
    <name evidence="2" type="ORF">C6568_01545</name>
</gene>
<keyword evidence="1" id="KW-0472">Membrane</keyword>
<dbReference type="GO" id="GO:0005886">
    <property type="term" value="C:plasma membrane"/>
    <property type="evidence" value="ECO:0007669"/>
    <property type="project" value="TreeGrafter"/>
</dbReference>
<feature type="transmembrane region" description="Helical" evidence="1">
    <location>
        <begin position="506"/>
        <end position="526"/>
    </location>
</feature>
<dbReference type="KEGG" id="mela:C6568_01545"/>
<dbReference type="SUPFAM" id="SSF82693">
    <property type="entry name" value="Multidrug efflux transporter AcrB pore domain, PN1, PN2, PC1 and PC2 subdomains"/>
    <property type="match status" value="3"/>
</dbReference>
<keyword evidence="1" id="KW-0812">Transmembrane</keyword>
<dbReference type="SUPFAM" id="SSF82866">
    <property type="entry name" value="Multidrug efflux transporter AcrB transmembrane domain"/>
    <property type="match status" value="2"/>
</dbReference>
<feature type="transmembrane region" description="Helical" evidence="1">
    <location>
        <begin position="384"/>
        <end position="404"/>
    </location>
</feature>
<dbReference type="Gene3D" id="3.30.70.1320">
    <property type="entry name" value="Multidrug efflux transporter AcrB pore domain like"/>
    <property type="match status" value="1"/>
</dbReference>
<dbReference type="EMBL" id="CP027667">
    <property type="protein sequence ID" value="AVO48084.1"/>
    <property type="molecule type" value="Genomic_DNA"/>
</dbReference>
<reference evidence="2 3" key="1">
    <citation type="submission" date="2018-03" db="EMBL/GenBank/DDBJ databases">
        <title>Genome sequencing of Melaminivora sp.</title>
        <authorList>
            <person name="Kim S.-J."/>
            <person name="Heo J."/>
            <person name="Ahn J.-H."/>
            <person name="Kwon S.-W."/>
        </authorList>
    </citation>
    <scope>NUCLEOTIDE SEQUENCE [LARGE SCALE GENOMIC DNA]</scope>
    <source>
        <strain evidence="2 3">SC2-9</strain>
    </source>
</reference>
<dbReference type="RefSeq" id="WP_106682567.1">
    <property type="nucleotide sequence ID" value="NZ_CP027667.1"/>
</dbReference>
<sequence>MNVSRLFIQRPVATALVMLAVLLAGLVGLRFLPIAALPQVDYPTIQVQTLYPGASPDVMSRTVTAPLERQFGQMPGLSRMGSVSSAGVSLITLQFGLALDMDTAEQQVQAAMNAAGSLLPADLPAPPIYAKINPADAPVLQLAVTSSSLPLTEVQNLVNTRLALKISQIDGVGLVTLAGGQRPAVRVQGNVQALAAMGLTLDTISSAIAAGNSSSAKGSFDGPTRQYSINANDQLLSVEDYRELIVAYVGGAPVRLKDVAQVVDGAENRRLGAWVAIENDSNTPMKDADRGRISPQNAAGLAPAIILNVQRQPGANVIATVDAIKRQLPQLQESLPQSVQLAVLTDRTLGIRASVRHVQMELVLAVVMVVLVIFAFLHSLRATVIASIAVPVSLIGTLAFMYLLGYSLNNLTLMALTIATGFVVDDAIVMIENIARHREMQAGVAGPGGAADTGNVPAQGHVGAADVSRSQNIVNHTAAAADAAPNPAEPTHKSPMQAALDGAGEIGFTIISLTVSLIAVLIPLLFMQEVIGRLFREFAVTLAITILFSAVVSLTLVPMMSARMLGPLDEAQGRIARRIQRAMDAIIDRYDRSLVWVLAHQPLTLLVAVLTLALTALLYVVIPKDLFPTQSTGQLQGQVQAAADVSFARMSALQGQVAQIVLQDEAVQSLSSVVGVDAANNSAMSSGRLVINLRERGVFGDSEAAIMQRLRERVGEQVAGVTLFLQPTQDLTIDSDSGPTQYRLDLEGVDTQLVNQWAQRLVQRLQAVPEVRHATTEAGASGPAAMIRVDRDTAARLGVTASSLDSLLYSAFGQRIVSTIFTETNQYRVILEAAQQDAASLRALRELPVKTSSGATTPLASFAEVVEERTPLVIRRVGQYPAATVGFDTAPGVSLGAAVKAVRAAAQEAGLPAAVTLRFTGAAGAYQTSLANQLWLILAAVVCVYIVLGVLYESYVHPLTILSTLPSAGVGALLALELTGHTLDVVGIIGLVLLIGIVKKNAIMMIDFAIDAERGGGKSAREAIHQAALLRFRPILMTTLAALAAAVPLMLSWGDGAELRRPLGIAIFGGLVLSQLLTLFTTPVIYLWFDRLARRFASSSPRTCAEGGETR</sequence>
<dbReference type="InterPro" id="IPR027463">
    <property type="entry name" value="AcrB_DN_DC_subdom"/>
</dbReference>
<proteinExistence type="predicted"/>
<feature type="transmembrane region" description="Helical" evidence="1">
    <location>
        <begin position="934"/>
        <end position="952"/>
    </location>
</feature>
<dbReference type="Gene3D" id="3.30.70.1440">
    <property type="entry name" value="Multidrug efflux transporter AcrB pore domain"/>
    <property type="match status" value="1"/>
</dbReference>
<dbReference type="AlphaFoldDB" id="A0A2R3Q8T0"/>
<dbReference type="GO" id="GO:0042910">
    <property type="term" value="F:xenobiotic transmembrane transporter activity"/>
    <property type="evidence" value="ECO:0007669"/>
    <property type="project" value="TreeGrafter"/>
</dbReference>
<name>A0A2R3Q8T0_9BURK</name>
<dbReference type="Pfam" id="PF00873">
    <property type="entry name" value="ACR_tran"/>
    <property type="match status" value="1"/>
</dbReference>